<dbReference type="CDD" id="cd16917">
    <property type="entry name" value="HATPase_UhpB-NarQ-NarX-like"/>
    <property type="match status" value="1"/>
</dbReference>
<dbReference type="Pfam" id="PF07730">
    <property type="entry name" value="HisKA_3"/>
    <property type="match status" value="1"/>
</dbReference>
<evidence type="ECO:0000256" key="4">
    <source>
        <dbReference type="ARBA" id="ARBA00022679"/>
    </source>
</evidence>
<dbReference type="InterPro" id="IPR011712">
    <property type="entry name" value="Sig_transdc_His_kin_sub3_dim/P"/>
</dbReference>
<keyword evidence="5" id="KW-0547">Nucleotide-binding</keyword>
<comment type="catalytic activity">
    <reaction evidence="1">
        <text>ATP + protein L-histidine = ADP + protein N-phospho-L-histidine.</text>
        <dbReference type="EC" id="2.7.13.3"/>
    </reaction>
</comment>
<feature type="transmembrane region" description="Helical" evidence="9">
    <location>
        <begin position="43"/>
        <end position="60"/>
    </location>
</feature>
<evidence type="ECO:0000256" key="5">
    <source>
        <dbReference type="ARBA" id="ARBA00022741"/>
    </source>
</evidence>
<evidence type="ECO:0000256" key="3">
    <source>
        <dbReference type="ARBA" id="ARBA00022553"/>
    </source>
</evidence>
<dbReference type="PANTHER" id="PTHR24421">
    <property type="entry name" value="NITRATE/NITRITE SENSOR PROTEIN NARX-RELATED"/>
    <property type="match status" value="1"/>
</dbReference>
<evidence type="ECO:0000256" key="2">
    <source>
        <dbReference type="ARBA" id="ARBA00012438"/>
    </source>
</evidence>
<keyword evidence="7" id="KW-0067">ATP-binding</keyword>
<keyword evidence="3" id="KW-0597">Phosphoprotein</keyword>
<evidence type="ECO:0000256" key="9">
    <source>
        <dbReference type="SAM" id="Phobius"/>
    </source>
</evidence>
<evidence type="ECO:0000313" key="13">
    <source>
        <dbReference type="Proteomes" id="UP000219072"/>
    </source>
</evidence>
<feature type="domain" description="Signal transduction histidine kinase subgroup 3 dimerisation and phosphoacceptor" evidence="11">
    <location>
        <begin position="187"/>
        <end position="256"/>
    </location>
</feature>
<keyword evidence="9" id="KW-0812">Transmembrane</keyword>
<evidence type="ECO:0000256" key="7">
    <source>
        <dbReference type="ARBA" id="ARBA00022840"/>
    </source>
</evidence>
<feature type="transmembrane region" description="Helical" evidence="9">
    <location>
        <begin position="67"/>
        <end position="94"/>
    </location>
</feature>
<dbReference type="InterPro" id="IPR050482">
    <property type="entry name" value="Sensor_HK_TwoCompSys"/>
</dbReference>
<feature type="domain" description="Histidine kinase/HSP90-like ATPase" evidence="10">
    <location>
        <begin position="302"/>
        <end position="387"/>
    </location>
</feature>
<reference evidence="12 13" key="1">
    <citation type="submission" date="2017-09" db="EMBL/GenBank/DDBJ databases">
        <authorList>
            <person name="Ehlers B."/>
            <person name="Leendertz F.H."/>
        </authorList>
    </citation>
    <scope>NUCLEOTIDE SEQUENCE [LARGE SCALE GENOMIC DNA]</scope>
    <source>
        <strain evidence="12 13">CGMCC 4.7095</strain>
    </source>
</reference>
<feature type="transmembrane region" description="Helical" evidence="9">
    <location>
        <begin position="138"/>
        <end position="155"/>
    </location>
</feature>
<keyword evidence="9" id="KW-0472">Membrane</keyword>
<keyword evidence="8" id="KW-0902">Two-component regulatory system</keyword>
<dbReference type="Gene3D" id="1.20.5.1930">
    <property type="match status" value="1"/>
</dbReference>
<evidence type="ECO:0000256" key="6">
    <source>
        <dbReference type="ARBA" id="ARBA00022777"/>
    </source>
</evidence>
<dbReference type="Gene3D" id="3.30.565.10">
    <property type="entry name" value="Histidine kinase-like ATPase, C-terminal domain"/>
    <property type="match status" value="1"/>
</dbReference>
<dbReference type="SUPFAM" id="SSF55874">
    <property type="entry name" value="ATPase domain of HSP90 chaperone/DNA topoisomerase II/histidine kinase"/>
    <property type="match status" value="1"/>
</dbReference>
<keyword evidence="6 12" id="KW-0418">Kinase</keyword>
<dbReference type="EMBL" id="OCNE01000019">
    <property type="protein sequence ID" value="SOD64850.1"/>
    <property type="molecule type" value="Genomic_DNA"/>
</dbReference>
<name>A0A286E1T1_9ACTN</name>
<dbReference type="AlphaFoldDB" id="A0A286E1T1"/>
<proteinExistence type="predicted"/>
<accession>A0A286E1T1</accession>
<dbReference type="RefSeq" id="WP_141514648.1">
    <property type="nucleotide sequence ID" value="NZ_OCNE01000019.1"/>
</dbReference>
<dbReference type="GO" id="GO:0016020">
    <property type="term" value="C:membrane"/>
    <property type="evidence" value="ECO:0007669"/>
    <property type="project" value="InterPro"/>
</dbReference>
<dbReference type="GO" id="GO:0005524">
    <property type="term" value="F:ATP binding"/>
    <property type="evidence" value="ECO:0007669"/>
    <property type="project" value="UniProtKB-KW"/>
</dbReference>
<evidence type="ECO:0000256" key="1">
    <source>
        <dbReference type="ARBA" id="ARBA00000085"/>
    </source>
</evidence>
<dbReference type="OrthoDB" id="227596at2"/>
<evidence type="ECO:0000313" key="12">
    <source>
        <dbReference type="EMBL" id="SOD64850.1"/>
    </source>
</evidence>
<keyword evidence="9" id="KW-1133">Transmembrane helix</keyword>
<dbReference type="InterPro" id="IPR036890">
    <property type="entry name" value="HATPase_C_sf"/>
</dbReference>
<dbReference type="GO" id="GO:0046983">
    <property type="term" value="F:protein dimerization activity"/>
    <property type="evidence" value="ECO:0007669"/>
    <property type="project" value="InterPro"/>
</dbReference>
<keyword evidence="13" id="KW-1185">Reference proteome</keyword>
<keyword evidence="4" id="KW-0808">Transferase</keyword>
<dbReference type="InterPro" id="IPR003594">
    <property type="entry name" value="HATPase_dom"/>
</dbReference>
<dbReference type="Proteomes" id="UP000219072">
    <property type="component" value="Unassembled WGS sequence"/>
</dbReference>
<feature type="transmembrane region" description="Helical" evidence="9">
    <location>
        <begin position="106"/>
        <end position="126"/>
    </location>
</feature>
<evidence type="ECO:0000256" key="8">
    <source>
        <dbReference type="ARBA" id="ARBA00023012"/>
    </source>
</evidence>
<gene>
    <name evidence="12" type="ORF">SAMN06297387_119113</name>
</gene>
<protein>
    <recommendedName>
        <fullName evidence="2">histidine kinase</fullName>
        <ecNumber evidence="2">2.7.13.3</ecNumber>
    </recommendedName>
</protein>
<dbReference type="PANTHER" id="PTHR24421:SF10">
    <property type="entry name" value="NITRATE_NITRITE SENSOR PROTEIN NARQ"/>
    <property type="match status" value="1"/>
</dbReference>
<evidence type="ECO:0000259" key="10">
    <source>
        <dbReference type="Pfam" id="PF02518"/>
    </source>
</evidence>
<dbReference type="GO" id="GO:0000155">
    <property type="term" value="F:phosphorelay sensor kinase activity"/>
    <property type="evidence" value="ECO:0007669"/>
    <property type="project" value="InterPro"/>
</dbReference>
<evidence type="ECO:0000259" key="11">
    <source>
        <dbReference type="Pfam" id="PF07730"/>
    </source>
</evidence>
<dbReference type="Pfam" id="PF02518">
    <property type="entry name" value="HATPase_c"/>
    <property type="match status" value="1"/>
</dbReference>
<dbReference type="EC" id="2.7.13.3" evidence="2"/>
<organism evidence="12 13">
    <name type="scientific">Streptomyces zhaozhouensis</name>
    <dbReference type="NCBI Taxonomy" id="1300267"/>
    <lineage>
        <taxon>Bacteria</taxon>
        <taxon>Bacillati</taxon>
        <taxon>Actinomycetota</taxon>
        <taxon>Actinomycetes</taxon>
        <taxon>Kitasatosporales</taxon>
        <taxon>Streptomycetaceae</taxon>
        <taxon>Streptomyces</taxon>
    </lineage>
</organism>
<sequence length="394" mass="41936">MLARLASAIHWDRLLLLPFAALLVETVMVGVAAASAQERLVEAVVGWFAVAVGVLSLTVRETWPVQVAVLVLLLAIAYYFISTVDGPAALAIYIVSLYTVARSGRLTAAIALAVVTMLVITWGEILTAEERHVDNMSMMLFGGWFLSLIILGHAVRLRHAHQREAEARVLAAERERDLRAQQSATAERLRLARELHDVLGHNISLINVRSTAALHRAAKRPGETEELVGALELVRDTSKEALRELRATLGVLRQVDEEVPVEPAAGLERLGELVDRAARTGLAASVETSGEAPVLPPNISLAAYRIVQESITNITRHAGATRALVRVAYTPDEVRLTVTDDGQGAEPGAEGSGILGMAARARALGGDLSAGNGPGGGFRVHARLPLNAAAPAPA</sequence>